<name>S5WK95_9CAUD</name>
<evidence type="ECO:0008006" key="3">
    <source>
        <dbReference type="Google" id="ProtNLM"/>
    </source>
</evidence>
<evidence type="ECO:0000313" key="2">
    <source>
        <dbReference type="Proteomes" id="UP000015545"/>
    </source>
</evidence>
<dbReference type="EMBL" id="KF147891">
    <property type="protein sequence ID" value="AGS81951.1"/>
    <property type="molecule type" value="Genomic_DNA"/>
</dbReference>
<dbReference type="RefSeq" id="YP_008433398.1">
    <property type="nucleotide sequence ID" value="NC_022096.1"/>
</dbReference>
<reference evidence="1 2" key="1">
    <citation type="journal article" date="2014" name="Genome Announc.">
        <title>Complete Genome Sequence of the Novel Giant Pseudomonas Phage PaBG.</title>
        <authorList>
            <person name="Sykilinda N.N."/>
            <person name="Bondar A.A."/>
            <person name="Gorshkova A.S."/>
            <person name="Kurochkina L.P."/>
            <person name="Kulikov E.E."/>
            <person name="Shneider M.M."/>
            <person name="Kadykov V.A."/>
            <person name="Solovjeva N.V."/>
            <person name="Kabilov M.R."/>
            <person name="Mesyanzhinov V.V."/>
            <person name="Vlassov V.V."/>
            <person name="Drukker V.V."/>
            <person name="Miroshnikov K.A."/>
        </authorList>
    </citation>
    <scope>NUCLEOTIDE SEQUENCE [LARGE SCALE GENOMIC DNA]</scope>
</reference>
<dbReference type="Pfam" id="PF13876">
    <property type="entry name" value="Phage_gp49_66"/>
    <property type="match status" value="1"/>
</dbReference>
<evidence type="ECO:0000313" key="1">
    <source>
        <dbReference type="EMBL" id="AGS81951.1"/>
    </source>
</evidence>
<accession>S5WK95</accession>
<protein>
    <recommendedName>
        <fullName evidence="3">Phage protein</fullName>
    </recommendedName>
</protein>
<organism evidence="1 2">
    <name type="scientific">Pseudomonas phage PaBG</name>
    <dbReference type="NCBI Taxonomy" id="1335230"/>
    <lineage>
        <taxon>Viruses</taxon>
        <taxon>Duplodnaviria</taxon>
        <taxon>Heunggongvirae</taxon>
        <taxon>Uroviricota</taxon>
        <taxon>Caudoviricetes</taxon>
        <taxon>Baikalvirus</taxon>
        <taxon>Baikalvirus PaBG</taxon>
    </lineage>
</organism>
<dbReference type="Proteomes" id="UP000015545">
    <property type="component" value="Segment"/>
</dbReference>
<sequence>MDAKLITRDYLLGLIENTTFQYRGTTTVCTLTVGGFPVVGESHCVFREKYTKSIGEKVSYENALEQLRKYELYCANKKAVSETVKN</sequence>
<dbReference type="KEGG" id="vg:16574753"/>
<gene>
    <name evidence="1" type="ORF">PaBG_00067</name>
</gene>
<dbReference type="InterPro" id="IPR025915">
    <property type="entry name" value="Phage_gp49_66"/>
</dbReference>
<dbReference type="GeneID" id="16574753"/>
<keyword evidence="2" id="KW-1185">Reference proteome</keyword>
<proteinExistence type="predicted"/>